<dbReference type="Pfam" id="PF18962">
    <property type="entry name" value="Por_Secre_tail"/>
    <property type="match status" value="1"/>
</dbReference>
<accession>A0ABY6M070</accession>
<dbReference type="RefSeq" id="WP_264432438.1">
    <property type="nucleotide sequence ID" value="NZ_CP081495.1"/>
</dbReference>
<keyword evidence="1" id="KW-0732">Signal</keyword>
<evidence type="ECO:0000313" key="3">
    <source>
        <dbReference type="EMBL" id="UYW00568.1"/>
    </source>
</evidence>
<dbReference type="InterPro" id="IPR026444">
    <property type="entry name" value="Secre_tail"/>
</dbReference>
<evidence type="ECO:0000313" key="4">
    <source>
        <dbReference type="Proteomes" id="UP001163328"/>
    </source>
</evidence>
<organism evidence="3 4">
    <name type="scientific">Flavobacterium agricola</name>
    <dbReference type="NCBI Taxonomy" id="2870839"/>
    <lineage>
        <taxon>Bacteria</taxon>
        <taxon>Pseudomonadati</taxon>
        <taxon>Bacteroidota</taxon>
        <taxon>Flavobacteriia</taxon>
        <taxon>Flavobacteriales</taxon>
        <taxon>Flavobacteriaceae</taxon>
        <taxon>Flavobacterium</taxon>
    </lineage>
</organism>
<sequence>MKKIIFHSFIAFALFQISDMNAQLTVKGNDAFMYVGDETLFVNQEVRLDDGKIYLRRNAKLLQGNNGAKVDNNVGTPSGALSAFVMSKPTDHFNYSHYGLPVSTNEVSGANKSNVFKFNTTSVGGVVDVRTHKPIDFSGVPYSKDGEAGNGGSIRLVPNYIAWMDGAGQYSSWRYPLRRPASDNAIPKGVGLYMKGTSGTDDTKAHGELNDNKAGNKLPQRFDFRGIPNDGEIKVVVDQPGVLFMLGNPYPSDFNLNKFIKDNDAVIEGVYFYAELNKNSHHLDQYNYGYIKYVPTPTPGDPEAPEGTRGNLVAPTSFYKVGNQGVFVSEAESPQDGANQPVVSNDVPSFLPLGTGFWVRAKEGVLPGTTVVFNNSHRLAVSDQSELMTTALGAAGAARSNSEVTEYGNYSNIINTNGVDYTKVSKAPAPMFSIVANQENEIKALGFVFNDLNDENLLRMSRTEVTPTEGNFNLYVEKYDKNFNFLTDKFDVNERIPLTVDNPKEGSVYFQLDNLVNFKLADNIYIYDDYTGEYKDVKSERVSFNVPAGVNKGRYFITFNRDNKNGIDDVVNNNSFVVLQNNKERALTISNPEALNLTSAEMFDIRGRLVLAKKNLGSEPEYRFSTSGLADGIYIVKIATATGKPVSKKVIVKN</sequence>
<gene>
    <name evidence="3" type="ORF">K5I29_08420</name>
</gene>
<name>A0ABY6M070_9FLAO</name>
<evidence type="ECO:0000256" key="1">
    <source>
        <dbReference type="ARBA" id="ARBA00022729"/>
    </source>
</evidence>
<reference evidence="3" key="1">
    <citation type="submission" date="2021-08" db="EMBL/GenBank/DDBJ databases">
        <title>Flavobacterium sp. strain CC-SYL302.</title>
        <authorList>
            <person name="Lin S.-Y."/>
            <person name="Lee T.-H."/>
            <person name="Young C.-C."/>
        </authorList>
    </citation>
    <scope>NUCLEOTIDE SEQUENCE</scope>
    <source>
        <strain evidence="3">CC-SYL302</strain>
    </source>
</reference>
<dbReference type="NCBIfam" id="TIGR04183">
    <property type="entry name" value="Por_Secre_tail"/>
    <property type="match status" value="1"/>
</dbReference>
<proteinExistence type="predicted"/>
<evidence type="ECO:0000259" key="2">
    <source>
        <dbReference type="Pfam" id="PF18962"/>
    </source>
</evidence>
<feature type="domain" description="Secretion system C-terminal sorting" evidence="2">
    <location>
        <begin position="586"/>
        <end position="652"/>
    </location>
</feature>
<protein>
    <submittedName>
        <fullName evidence="3">T9SS type A sorting domain-containing protein</fullName>
    </submittedName>
</protein>
<dbReference type="EMBL" id="CP081495">
    <property type="protein sequence ID" value="UYW00568.1"/>
    <property type="molecule type" value="Genomic_DNA"/>
</dbReference>
<dbReference type="Proteomes" id="UP001163328">
    <property type="component" value="Chromosome"/>
</dbReference>
<keyword evidence="4" id="KW-1185">Reference proteome</keyword>